<evidence type="ECO:0000313" key="2">
    <source>
        <dbReference type="Proteomes" id="UP000032304"/>
    </source>
</evidence>
<gene>
    <name evidence="1" type="ORF">B456_008G284400</name>
</gene>
<proteinExistence type="predicted"/>
<protein>
    <submittedName>
        <fullName evidence="1">Uncharacterized protein</fullName>
    </submittedName>
</protein>
<dbReference type="Proteomes" id="UP000032304">
    <property type="component" value="Chromosome 8"/>
</dbReference>
<dbReference type="EMBL" id="CM001747">
    <property type="protein sequence ID" value="KJB52942.1"/>
    <property type="molecule type" value="Genomic_DNA"/>
</dbReference>
<sequence>MSSPPKVPFMAATGMSRLAKMASWSLRICFAIDGPWILDCSVTYWRKSGLMKRRWPSIGRPIGPGGGSGEGLVLMMSFLTNREK</sequence>
<evidence type="ECO:0000313" key="1">
    <source>
        <dbReference type="EMBL" id="KJB52942.1"/>
    </source>
</evidence>
<dbReference type="AlphaFoldDB" id="A0A0D2Q3J3"/>
<keyword evidence="2" id="KW-1185">Reference proteome</keyword>
<name>A0A0D2Q3J3_GOSRA</name>
<reference evidence="1 2" key="1">
    <citation type="journal article" date="2012" name="Nature">
        <title>Repeated polyploidization of Gossypium genomes and the evolution of spinnable cotton fibres.</title>
        <authorList>
            <person name="Paterson A.H."/>
            <person name="Wendel J.F."/>
            <person name="Gundlach H."/>
            <person name="Guo H."/>
            <person name="Jenkins J."/>
            <person name="Jin D."/>
            <person name="Llewellyn D."/>
            <person name="Showmaker K.C."/>
            <person name="Shu S."/>
            <person name="Udall J."/>
            <person name="Yoo M.J."/>
            <person name="Byers R."/>
            <person name="Chen W."/>
            <person name="Doron-Faigenboim A."/>
            <person name="Duke M.V."/>
            <person name="Gong L."/>
            <person name="Grimwood J."/>
            <person name="Grover C."/>
            <person name="Grupp K."/>
            <person name="Hu G."/>
            <person name="Lee T.H."/>
            <person name="Li J."/>
            <person name="Lin L."/>
            <person name="Liu T."/>
            <person name="Marler B.S."/>
            <person name="Page J.T."/>
            <person name="Roberts A.W."/>
            <person name="Romanel E."/>
            <person name="Sanders W.S."/>
            <person name="Szadkowski E."/>
            <person name="Tan X."/>
            <person name="Tang H."/>
            <person name="Xu C."/>
            <person name="Wang J."/>
            <person name="Wang Z."/>
            <person name="Zhang D."/>
            <person name="Zhang L."/>
            <person name="Ashrafi H."/>
            <person name="Bedon F."/>
            <person name="Bowers J.E."/>
            <person name="Brubaker C.L."/>
            <person name="Chee P.W."/>
            <person name="Das S."/>
            <person name="Gingle A.R."/>
            <person name="Haigler C.H."/>
            <person name="Harker D."/>
            <person name="Hoffmann L.V."/>
            <person name="Hovav R."/>
            <person name="Jones D.C."/>
            <person name="Lemke C."/>
            <person name="Mansoor S."/>
            <person name="ur Rahman M."/>
            <person name="Rainville L.N."/>
            <person name="Rambani A."/>
            <person name="Reddy U.K."/>
            <person name="Rong J.K."/>
            <person name="Saranga Y."/>
            <person name="Scheffler B.E."/>
            <person name="Scheffler J.A."/>
            <person name="Stelly D.M."/>
            <person name="Triplett B.A."/>
            <person name="Van Deynze A."/>
            <person name="Vaslin M.F."/>
            <person name="Waghmare V.N."/>
            <person name="Walford S.A."/>
            <person name="Wright R.J."/>
            <person name="Zaki E.A."/>
            <person name="Zhang T."/>
            <person name="Dennis E.S."/>
            <person name="Mayer K.F."/>
            <person name="Peterson D.G."/>
            <person name="Rokhsar D.S."/>
            <person name="Wang X."/>
            <person name="Schmutz J."/>
        </authorList>
    </citation>
    <scope>NUCLEOTIDE SEQUENCE [LARGE SCALE GENOMIC DNA]</scope>
</reference>
<accession>A0A0D2Q3J3</accession>
<organism evidence="1 2">
    <name type="scientific">Gossypium raimondii</name>
    <name type="common">Peruvian cotton</name>
    <name type="synonym">Gossypium klotzschianum subsp. raimondii</name>
    <dbReference type="NCBI Taxonomy" id="29730"/>
    <lineage>
        <taxon>Eukaryota</taxon>
        <taxon>Viridiplantae</taxon>
        <taxon>Streptophyta</taxon>
        <taxon>Embryophyta</taxon>
        <taxon>Tracheophyta</taxon>
        <taxon>Spermatophyta</taxon>
        <taxon>Magnoliopsida</taxon>
        <taxon>eudicotyledons</taxon>
        <taxon>Gunneridae</taxon>
        <taxon>Pentapetalae</taxon>
        <taxon>rosids</taxon>
        <taxon>malvids</taxon>
        <taxon>Malvales</taxon>
        <taxon>Malvaceae</taxon>
        <taxon>Malvoideae</taxon>
        <taxon>Gossypium</taxon>
    </lineage>
</organism>
<dbReference type="Gramene" id="KJB52942">
    <property type="protein sequence ID" value="KJB52942"/>
    <property type="gene ID" value="B456_008G284400"/>
</dbReference>